<evidence type="ECO:0000313" key="2">
    <source>
        <dbReference type="EMBL" id="KZT33826.1"/>
    </source>
</evidence>
<proteinExistence type="predicted"/>
<name>A0A165Z185_9AGAM</name>
<feature type="compositionally biased region" description="Low complexity" evidence="1">
    <location>
        <begin position="163"/>
        <end position="217"/>
    </location>
</feature>
<feature type="compositionally biased region" description="Low complexity" evidence="1">
    <location>
        <begin position="238"/>
        <end position="250"/>
    </location>
</feature>
<feature type="compositionally biased region" description="Polar residues" evidence="1">
    <location>
        <begin position="67"/>
        <end position="84"/>
    </location>
</feature>
<dbReference type="STRING" id="1314776.A0A165Z185"/>
<evidence type="ECO:0000256" key="1">
    <source>
        <dbReference type="SAM" id="MobiDB-lite"/>
    </source>
</evidence>
<keyword evidence="3" id="KW-1185">Reference proteome</keyword>
<feature type="region of interest" description="Disordered" evidence="1">
    <location>
        <begin position="64"/>
        <end position="217"/>
    </location>
</feature>
<reference evidence="2 3" key="1">
    <citation type="journal article" date="2016" name="Mol. Biol. Evol.">
        <title>Comparative Genomics of Early-Diverging Mushroom-Forming Fungi Provides Insights into the Origins of Lignocellulose Decay Capabilities.</title>
        <authorList>
            <person name="Nagy L.G."/>
            <person name="Riley R."/>
            <person name="Tritt A."/>
            <person name="Adam C."/>
            <person name="Daum C."/>
            <person name="Floudas D."/>
            <person name="Sun H."/>
            <person name="Yadav J.S."/>
            <person name="Pangilinan J."/>
            <person name="Larsson K.H."/>
            <person name="Matsuura K."/>
            <person name="Barry K."/>
            <person name="Labutti K."/>
            <person name="Kuo R."/>
            <person name="Ohm R.A."/>
            <person name="Bhattacharya S.S."/>
            <person name="Shirouzu T."/>
            <person name="Yoshinaga Y."/>
            <person name="Martin F.M."/>
            <person name="Grigoriev I.V."/>
            <person name="Hibbett D.S."/>
        </authorList>
    </citation>
    <scope>NUCLEOTIDE SEQUENCE [LARGE SCALE GENOMIC DNA]</scope>
    <source>
        <strain evidence="2 3">HHB10207 ss-3</strain>
    </source>
</reference>
<gene>
    <name evidence="2" type="ORF">SISSUDRAFT_378483</name>
</gene>
<accession>A0A165Z185</accession>
<dbReference type="EMBL" id="KV428216">
    <property type="protein sequence ID" value="KZT33826.1"/>
    <property type="molecule type" value="Genomic_DNA"/>
</dbReference>
<feature type="region of interest" description="Disordered" evidence="1">
    <location>
        <begin position="366"/>
        <end position="386"/>
    </location>
</feature>
<organism evidence="2 3">
    <name type="scientific">Sistotremastrum suecicum HHB10207 ss-3</name>
    <dbReference type="NCBI Taxonomy" id="1314776"/>
    <lineage>
        <taxon>Eukaryota</taxon>
        <taxon>Fungi</taxon>
        <taxon>Dikarya</taxon>
        <taxon>Basidiomycota</taxon>
        <taxon>Agaricomycotina</taxon>
        <taxon>Agaricomycetes</taxon>
        <taxon>Sistotremastrales</taxon>
        <taxon>Sistotremastraceae</taxon>
        <taxon>Sistotremastrum</taxon>
    </lineage>
</organism>
<feature type="compositionally biased region" description="Polar residues" evidence="1">
    <location>
        <begin position="377"/>
        <end position="386"/>
    </location>
</feature>
<feature type="region of interest" description="Disordered" evidence="1">
    <location>
        <begin position="238"/>
        <end position="262"/>
    </location>
</feature>
<feature type="compositionally biased region" description="Pro residues" evidence="1">
    <location>
        <begin position="150"/>
        <end position="162"/>
    </location>
</feature>
<feature type="compositionally biased region" description="Low complexity" evidence="1">
    <location>
        <begin position="115"/>
        <end position="137"/>
    </location>
</feature>
<evidence type="ECO:0000313" key="3">
    <source>
        <dbReference type="Proteomes" id="UP000076798"/>
    </source>
</evidence>
<dbReference type="AlphaFoldDB" id="A0A165Z185"/>
<sequence>MKSRESAVPSVLSSAIELLSDTSLPSITHSNESSPKAALSNISVISPATAVGGGGGLFGMSGVSRMASRSPSPTRTSFVYTTTGPIPPLSSSSTAGTVSGYGSGSGSPRPHPERSATLSSMTTTSGTLSAGGTAASSPRMSPTLLSPIVPDAPPTSPNPLSLPPSISSLSSLPPSSLPSSSVASSPPTAHPSLASEPSARSPAPANPGTGSTYPTPSTIHKRLSFLSYTDLLSSTPSTSIPLSSLVSPTSSDPPPHISALSGISASSNASIAGDWDERSINGGFGGAGGGGGGMGAGGYGGGGSTYGAGMEEVDKFGMSLDVGGDLSDYFRRRINLSLDRRRWGRRRPLRLRLLCRVCLLRRIENDSSPPPPVLFDSTPTDSLRSS</sequence>
<dbReference type="Proteomes" id="UP000076798">
    <property type="component" value="Unassembled WGS sequence"/>
</dbReference>
<protein>
    <submittedName>
        <fullName evidence="2">Uncharacterized protein</fullName>
    </submittedName>
</protein>